<dbReference type="SUPFAM" id="SSF53474">
    <property type="entry name" value="alpha/beta-Hydrolases"/>
    <property type="match status" value="1"/>
</dbReference>
<dbReference type="PANTHER" id="PTHR43248:SF2">
    <property type="entry name" value="PROLYL AMINOPEPTIDASE"/>
    <property type="match status" value="1"/>
</dbReference>
<evidence type="ECO:0000256" key="2">
    <source>
        <dbReference type="ARBA" id="ARBA00022801"/>
    </source>
</evidence>
<dbReference type="PRINTS" id="PR00793">
    <property type="entry name" value="PROAMNOPTASE"/>
</dbReference>
<accession>A0AAJ0B9A9</accession>
<reference evidence="4" key="1">
    <citation type="submission" date="2023-06" db="EMBL/GenBank/DDBJ databases">
        <title>Genome-scale phylogeny and comparative genomics of the fungal order Sordariales.</title>
        <authorList>
            <consortium name="Lawrence Berkeley National Laboratory"/>
            <person name="Hensen N."/>
            <person name="Bonometti L."/>
            <person name="Westerberg I."/>
            <person name="Brannstrom I.O."/>
            <person name="Guillou S."/>
            <person name="Cros-Aarteil S."/>
            <person name="Calhoun S."/>
            <person name="Haridas S."/>
            <person name="Kuo A."/>
            <person name="Mondo S."/>
            <person name="Pangilinan J."/>
            <person name="Riley R."/>
            <person name="Labutti K."/>
            <person name="Andreopoulos B."/>
            <person name="Lipzen A."/>
            <person name="Chen C."/>
            <person name="Yanf M."/>
            <person name="Daum C."/>
            <person name="Ng V."/>
            <person name="Clum A."/>
            <person name="Steindorff A."/>
            <person name="Ohm R."/>
            <person name="Martin F."/>
            <person name="Silar P."/>
            <person name="Natvig D."/>
            <person name="Lalanne C."/>
            <person name="Gautier V."/>
            <person name="Ament-Velasquez S.L."/>
            <person name="Kruys A."/>
            <person name="Hutchinson M.I."/>
            <person name="Powell A.J."/>
            <person name="Barry K."/>
            <person name="Miller A.N."/>
            <person name="Grigoriev I.V."/>
            <person name="Debuchy R."/>
            <person name="Gladieux P."/>
            <person name="Thoren M.H."/>
            <person name="Johannesson H."/>
        </authorList>
    </citation>
    <scope>NUCLEOTIDE SEQUENCE</scope>
    <source>
        <strain evidence="4">PSN4</strain>
    </source>
</reference>
<evidence type="ECO:0000256" key="1">
    <source>
        <dbReference type="ARBA" id="ARBA00010088"/>
    </source>
</evidence>
<protein>
    <submittedName>
        <fullName evidence="4">Alpha/Beta hydrolase protein</fullName>
    </submittedName>
</protein>
<dbReference type="AlphaFoldDB" id="A0AAJ0B9A9"/>
<name>A0AAJ0B9A9_9PEZI</name>
<gene>
    <name evidence="4" type="ORF">QBC47DRAFT_302501</name>
</gene>
<dbReference type="Gene3D" id="3.40.50.1820">
    <property type="entry name" value="alpha/beta hydrolase"/>
    <property type="match status" value="1"/>
</dbReference>
<proteinExistence type="inferred from homology"/>
<dbReference type="InterPro" id="IPR051601">
    <property type="entry name" value="Serine_prot/Carboxylest_S33"/>
</dbReference>
<dbReference type="PANTHER" id="PTHR43248">
    <property type="entry name" value="2-SUCCINYL-6-HYDROXY-2,4-CYCLOHEXADIENE-1-CARBOXYLATE SYNTHASE"/>
    <property type="match status" value="1"/>
</dbReference>
<dbReference type="InterPro" id="IPR002410">
    <property type="entry name" value="Peptidase_S33"/>
</dbReference>
<comment type="similarity">
    <text evidence="1">Belongs to the peptidase S33 family.</text>
</comment>
<evidence type="ECO:0000259" key="3">
    <source>
        <dbReference type="Pfam" id="PF00561"/>
    </source>
</evidence>
<keyword evidence="5" id="KW-1185">Reference proteome</keyword>
<sequence>MDIEPAVLAGNPVPDVEDSQKTGFASMSLWFDVPLNHRRTLPKTETLTLHAKLVYARDSVPDDPHLEGWASDWVHTHWKRILRRRPFLLYLCGGPGDGNNHRRIPELNRFALEQGYQVLYVDYRGTGRSRPFIDSAHLASVGATTSERAAYLSLFRQDNIARDLEAIRLCLSQIISGNPHKQVKWTIMGQSFGGWIALTYLSFLPSSLAAVYLTGGLAPIGRTPHEVYACLYHRVAERNEAYYRAYPDDVDHVRLIASHLHRHPTRYSFRVEGSRGRHRLTAQTFMTLGRSFGGVTTDSTDAHATPAEAFRKLHLLVERMVRDLRDGSEGDNSELGERAFSEETVDEYAALQGRARGAKGGKKSCSGFRLHERPLYGVLHEAIYCHSPAVASAWSAQAVGREYGNGEFAWLDDETDGSGKSQWFDAGGCSGGGATRRLFFSGEMIYPFMLATAGPSVGALGEVADSLARKADWPALYDEQQLAKNKVPVRAIAYPDDMYVDYDLSLETGSKIRNCVVLDGRKGWGHGAIKDADTSADVLRMLFASDASGQGY</sequence>
<dbReference type="InterPro" id="IPR029058">
    <property type="entry name" value="AB_hydrolase_fold"/>
</dbReference>
<dbReference type="InterPro" id="IPR000073">
    <property type="entry name" value="AB_hydrolase_1"/>
</dbReference>
<dbReference type="Pfam" id="PF00561">
    <property type="entry name" value="Abhydrolase_1"/>
    <property type="match status" value="1"/>
</dbReference>
<dbReference type="Proteomes" id="UP001239445">
    <property type="component" value="Unassembled WGS sequence"/>
</dbReference>
<organism evidence="4 5">
    <name type="scientific">Echria macrotheca</name>
    <dbReference type="NCBI Taxonomy" id="438768"/>
    <lineage>
        <taxon>Eukaryota</taxon>
        <taxon>Fungi</taxon>
        <taxon>Dikarya</taxon>
        <taxon>Ascomycota</taxon>
        <taxon>Pezizomycotina</taxon>
        <taxon>Sordariomycetes</taxon>
        <taxon>Sordariomycetidae</taxon>
        <taxon>Sordariales</taxon>
        <taxon>Schizotheciaceae</taxon>
        <taxon>Echria</taxon>
    </lineage>
</organism>
<feature type="domain" description="AB hydrolase-1" evidence="3">
    <location>
        <begin position="88"/>
        <end position="221"/>
    </location>
</feature>
<dbReference type="EMBL" id="MU839836">
    <property type="protein sequence ID" value="KAK1753857.1"/>
    <property type="molecule type" value="Genomic_DNA"/>
</dbReference>
<comment type="caution">
    <text evidence="4">The sequence shown here is derived from an EMBL/GenBank/DDBJ whole genome shotgun (WGS) entry which is preliminary data.</text>
</comment>
<dbReference type="GO" id="GO:0006508">
    <property type="term" value="P:proteolysis"/>
    <property type="evidence" value="ECO:0007669"/>
    <property type="project" value="InterPro"/>
</dbReference>
<dbReference type="GO" id="GO:0008233">
    <property type="term" value="F:peptidase activity"/>
    <property type="evidence" value="ECO:0007669"/>
    <property type="project" value="InterPro"/>
</dbReference>
<keyword evidence="2 4" id="KW-0378">Hydrolase</keyword>
<evidence type="ECO:0000313" key="4">
    <source>
        <dbReference type="EMBL" id="KAK1753857.1"/>
    </source>
</evidence>
<evidence type="ECO:0000313" key="5">
    <source>
        <dbReference type="Proteomes" id="UP001239445"/>
    </source>
</evidence>